<keyword evidence="11" id="KW-1185">Reference proteome</keyword>
<dbReference type="Pfam" id="PF16874">
    <property type="entry name" value="Glyco_hydro_36C"/>
    <property type="match status" value="1"/>
</dbReference>
<dbReference type="Gene3D" id="3.20.20.70">
    <property type="entry name" value="Aldolase class I"/>
    <property type="match status" value="1"/>
</dbReference>
<gene>
    <name evidence="10" type="ORF">GGQ54_000804</name>
</gene>
<dbReference type="RefSeq" id="WP_179444222.1">
    <property type="nucleotide sequence ID" value="NZ_JACBZS010000001.1"/>
</dbReference>
<dbReference type="PIRSF" id="PIRSF005536">
    <property type="entry name" value="Agal"/>
    <property type="match status" value="1"/>
</dbReference>
<evidence type="ECO:0000259" key="8">
    <source>
        <dbReference type="Pfam" id="PF16874"/>
    </source>
</evidence>
<dbReference type="GO" id="GO:0004557">
    <property type="term" value="F:alpha-galactosidase activity"/>
    <property type="evidence" value="ECO:0007669"/>
    <property type="project" value="UniProtKB-UniRule"/>
</dbReference>
<evidence type="ECO:0000256" key="4">
    <source>
        <dbReference type="ARBA" id="ARBA00023295"/>
    </source>
</evidence>
<feature type="active site" description="Proton donor" evidence="6">
    <location>
        <position position="516"/>
    </location>
</feature>
<protein>
    <recommendedName>
        <fullName evidence="2 5">Alpha-galactosidase</fullName>
        <ecNumber evidence="2 5">3.2.1.22</ecNumber>
    </recommendedName>
</protein>
<dbReference type="InterPro" id="IPR017853">
    <property type="entry name" value="GH"/>
</dbReference>
<comment type="similarity">
    <text evidence="5">Belongs to the glycosyl hydrolase.</text>
</comment>
<name>A0A7Z0D7D6_9ACTN</name>
<dbReference type="EC" id="3.2.1.22" evidence="2 5"/>
<feature type="domain" description="Glycosyl hydrolase family 36 C-terminal" evidence="8">
    <location>
        <begin position="619"/>
        <end position="697"/>
    </location>
</feature>
<keyword evidence="4 5" id="KW-0326">Glycosidase</keyword>
<proteinExistence type="inferred from homology"/>
<dbReference type="PRINTS" id="PR00743">
    <property type="entry name" value="GLHYDRLASE36"/>
</dbReference>
<feature type="binding site" evidence="7">
    <location>
        <position position="494"/>
    </location>
    <ligand>
        <name>substrate</name>
    </ligand>
</feature>
<evidence type="ECO:0000313" key="10">
    <source>
        <dbReference type="EMBL" id="NYI70244.1"/>
    </source>
</evidence>
<accession>A0A7Z0D7D6</accession>
<evidence type="ECO:0000256" key="6">
    <source>
        <dbReference type="PIRSR" id="PIRSR005536-1"/>
    </source>
</evidence>
<feature type="binding site" evidence="7">
    <location>
        <position position="415"/>
    </location>
    <ligand>
        <name>substrate</name>
    </ligand>
</feature>
<dbReference type="InterPro" id="IPR050985">
    <property type="entry name" value="Alpha-glycosidase_related"/>
</dbReference>
<comment type="caution">
    <text evidence="10">The sequence shown here is derived from an EMBL/GenBank/DDBJ whole genome shotgun (WGS) entry which is preliminary data.</text>
</comment>
<dbReference type="PANTHER" id="PTHR43053:SF3">
    <property type="entry name" value="ALPHA-GALACTOSIDASE C-RELATED"/>
    <property type="match status" value="1"/>
</dbReference>
<dbReference type="InterPro" id="IPR013780">
    <property type="entry name" value="Glyco_hydro_b"/>
</dbReference>
<dbReference type="EMBL" id="JACBZS010000001">
    <property type="protein sequence ID" value="NYI70244.1"/>
    <property type="molecule type" value="Genomic_DNA"/>
</dbReference>
<dbReference type="Gene3D" id="2.70.98.60">
    <property type="entry name" value="alpha-galactosidase from lactobacil brevis"/>
    <property type="match status" value="1"/>
</dbReference>
<dbReference type="AlphaFoldDB" id="A0A7Z0D7D6"/>
<feature type="binding site" evidence="7">
    <location>
        <position position="175"/>
    </location>
    <ligand>
        <name>substrate</name>
    </ligand>
</feature>
<dbReference type="CDD" id="cd14791">
    <property type="entry name" value="GH36"/>
    <property type="match status" value="1"/>
</dbReference>
<dbReference type="FunFam" id="3.20.20.70:FF:000118">
    <property type="entry name" value="Alpha-galactosidase"/>
    <property type="match status" value="1"/>
</dbReference>
<feature type="binding site" evidence="7">
    <location>
        <begin position="338"/>
        <end position="339"/>
    </location>
    <ligand>
        <name>substrate</name>
    </ligand>
</feature>
<dbReference type="PANTHER" id="PTHR43053">
    <property type="entry name" value="GLYCOSIDASE FAMILY 31"/>
    <property type="match status" value="1"/>
</dbReference>
<feature type="domain" description="Glycosyl hydrolase family 36 N-terminal" evidence="9">
    <location>
        <begin position="26"/>
        <end position="260"/>
    </location>
</feature>
<dbReference type="Proteomes" id="UP000527616">
    <property type="component" value="Unassembled WGS sequence"/>
</dbReference>
<comment type="catalytic activity">
    <reaction evidence="1 5">
        <text>Hydrolysis of terminal, non-reducing alpha-D-galactose residues in alpha-D-galactosides, including galactose oligosaccharides, galactomannans and galactolipids.</text>
        <dbReference type="EC" id="3.2.1.22"/>
    </reaction>
</comment>
<evidence type="ECO:0000256" key="3">
    <source>
        <dbReference type="ARBA" id="ARBA00022801"/>
    </source>
</evidence>
<feature type="active site" description="Nucleophile" evidence="6">
    <location>
        <position position="450"/>
    </location>
</feature>
<evidence type="ECO:0000256" key="5">
    <source>
        <dbReference type="PIRNR" id="PIRNR005536"/>
    </source>
</evidence>
<evidence type="ECO:0000313" key="11">
    <source>
        <dbReference type="Proteomes" id="UP000527616"/>
    </source>
</evidence>
<organism evidence="10 11">
    <name type="scientific">Naumannella cuiyingiana</name>
    <dbReference type="NCBI Taxonomy" id="1347891"/>
    <lineage>
        <taxon>Bacteria</taxon>
        <taxon>Bacillati</taxon>
        <taxon>Actinomycetota</taxon>
        <taxon>Actinomycetes</taxon>
        <taxon>Propionibacteriales</taxon>
        <taxon>Propionibacteriaceae</taxon>
        <taxon>Naumannella</taxon>
    </lineage>
</organism>
<dbReference type="Gene3D" id="2.60.40.1180">
    <property type="entry name" value="Golgi alpha-mannosidase II"/>
    <property type="match status" value="1"/>
</dbReference>
<dbReference type="InterPro" id="IPR038417">
    <property type="entry name" value="Alpga-gal_N_sf"/>
</dbReference>
<dbReference type="Pfam" id="PF16875">
    <property type="entry name" value="Glyco_hydro_36N"/>
    <property type="match status" value="1"/>
</dbReference>
<dbReference type="InterPro" id="IPR031705">
    <property type="entry name" value="Glyco_hydro_36_C"/>
</dbReference>
<dbReference type="InterPro" id="IPR013785">
    <property type="entry name" value="Aldolase_TIM"/>
</dbReference>
<dbReference type="SUPFAM" id="SSF51445">
    <property type="entry name" value="(Trans)glycosidases"/>
    <property type="match status" value="1"/>
</dbReference>
<reference evidence="10 11" key="1">
    <citation type="submission" date="2020-07" db="EMBL/GenBank/DDBJ databases">
        <title>Sequencing the genomes of 1000 actinobacteria strains.</title>
        <authorList>
            <person name="Klenk H.-P."/>
        </authorList>
    </citation>
    <scope>NUCLEOTIDE SEQUENCE [LARGE SCALE GENOMIC DNA]</scope>
    <source>
        <strain evidence="10 11">DSM 103164</strain>
    </source>
</reference>
<dbReference type="GO" id="GO:0016052">
    <property type="term" value="P:carbohydrate catabolic process"/>
    <property type="evidence" value="ECO:0007669"/>
    <property type="project" value="InterPro"/>
</dbReference>
<keyword evidence="3 5" id="KW-0378">Hydrolase</keyword>
<evidence type="ECO:0000256" key="2">
    <source>
        <dbReference type="ARBA" id="ARBA00012755"/>
    </source>
</evidence>
<dbReference type="InterPro" id="IPR031704">
    <property type="entry name" value="Glyco_hydro_36_N"/>
</dbReference>
<evidence type="ECO:0000256" key="7">
    <source>
        <dbReference type="PIRSR" id="PIRSR005536-2"/>
    </source>
</evidence>
<dbReference type="InterPro" id="IPR002252">
    <property type="entry name" value="Glyco_hydro_36"/>
</dbReference>
<feature type="binding site" evidence="7">
    <location>
        <position position="516"/>
    </location>
    <ligand>
        <name>substrate</name>
    </ligand>
</feature>
<evidence type="ECO:0000256" key="1">
    <source>
        <dbReference type="ARBA" id="ARBA00001255"/>
    </source>
</evidence>
<dbReference type="Pfam" id="PF02065">
    <property type="entry name" value="Melibiase"/>
    <property type="match status" value="1"/>
</dbReference>
<evidence type="ECO:0000259" key="9">
    <source>
        <dbReference type="Pfam" id="PF16875"/>
    </source>
</evidence>
<sequence>MNASFPGLAHLRSGGVSVLVDLTADLPRITHWGAELPGDLAPAEAAELVRTTEPPVAQNNVDLPVTPSLVPGHWTGWTGRPGLVGHRTGGRDWSPRFAIIGARLDPDKTTLEVDARDESAGLALALTVALAPSGLLRTAARLTNTGTDDYFLDELGLTLPVPDRAAEVLDFAGHWGNERVPQRAPLGVGVHLREGRKGRTGPDAAYLLSAGEPGFGFATGQVWGVHLGWSGNHRHWAERLFNGHRTIGAAELLLPGEMVLGPGESYATPWLYASYGDGLDDQAARLHAFLRERAEHPRRPRPVTINVWEAVYFDHDLTKLRALADAAAAAGAERYVLDDGWFGARRDDRAGLGDWVVSPDVWPDGLGPLVDHVRGLGMEFGLWVEPEMINADSDVARAHPEWIMATGDRLPVESRHQQVINLGIDQAYAHVRDQLVAVLEAYPIAYLKWDHNRDLIDAGTAPSGRPGVHEQTLAAYRLMAELKDRFPGLEIESCSSGGARVDLGVLAHTDRVWASDCIDPLERQQIHRWTTQLITPELMGAHIASGHSHTTRRRHTLHFRAGTAFWGHLGIEWDLTGATDGELAELSAWVALHKEHRALLHRGRVVRLDPHTDNLDVHGVVAPDRSEALFAVVSTGSRATEPAGRIRLRGLDPDRRYLVRDITPPPGPDLAGYPAGWPGAGVTLAGAALTSVGIAAPVLHPDQLVLLHLAAH</sequence>
<feature type="binding site" evidence="7">
    <location>
        <begin position="448"/>
        <end position="452"/>
    </location>
    <ligand>
        <name>substrate</name>
    </ligand>
</feature>